<sequence>GKTNRNIIDFAAQAWSKFNHYKTLDYIVVQDKQRVIKISRIELKGGSELFYSKIKNFLKQ</sequence>
<comment type="caution">
    <text evidence="1">The sequence shown here is derived from an EMBL/GenBank/DDBJ whole genome shotgun (WGS) entry which is preliminary data.</text>
</comment>
<proteinExistence type="predicted"/>
<feature type="non-terminal residue" evidence="1">
    <location>
        <position position="1"/>
    </location>
</feature>
<dbReference type="EMBL" id="DPRK01000128">
    <property type="protein sequence ID" value="HCY81526.1"/>
    <property type="molecule type" value="Genomic_DNA"/>
</dbReference>
<gene>
    <name evidence="1" type="ORF">DHV22_07980</name>
</gene>
<protein>
    <submittedName>
        <fullName evidence="1">Uncharacterized protein</fullName>
    </submittedName>
</protein>
<name>A0A3D6BQI3_9FLAO</name>
<accession>A0A3D6BQI3</accession>
<evidence type="ECO:0000313" key="1">
    <source>
        <dbReference type="EMBL" id="HCY81526.1"/>
    </source>
</evidence>
<dbReference type="Proteomes" id="UP000263268">
    <property type="component" value="Unassembled WGS sequence"/>
</dbReference>
<dbReference type="AlphaFoldDB" id="A0A3D6BQI3"/>
<organism evidence="1 2">
    <name type="scientific">Xanthomarina gelatinilytica</name>
    <dbReference type="NCBI Taxonomy" id="1137281"/>
    <lineage>
        <taxon>Bacteria</taxon>
        <taxon>Pseudomonadati</taxon>
        <taxon>Bacteroidota</taxon>
        <taxon>Flavobacteriia</taxon>
        <taxon>Flavobacteriales</taxon>
        <taxon>Flavobacteriaceae</taxon>
        <taxon>Xanthomarina</taxon>
    </lineage>
</organism>
<evidence type="ECO:0000313" key="2">
    <source>
        <dbReference type="Proteomes" id="UP000263268"/>
    </source>
</evidence>
<reference evidence="1 2" key="1">
    <citation type="journal article" date="2018" name="Nat. Biotechnol.">
        <title>A standardized bacterial taxonomy based on genome phylogeny substantially revises the tree of life.</title>
        <authorList>
            <person name="Parks D.H."/>
            <person name="Chuvochina M."/>
            <person name="Waite D.W."/>
            <person name="Rinke C."/>
            <person name="Skarshewski A."/>
            <person name="Chaumeil P.A."/>
            <person name="Hugenholtz P."/>
        </authorList>
    </citation>
    <scope>NUCLEOTIDE SEQUENCE [LARGE SCALE GENOMIC DNA]</scope>
    <source>
        <strain evidence="1">UBA10227</strain>
    </source>
</reference>